<dbReference type="EMBL" id="AYSA01000246">
    <property type="protein sequence ID" value="ESZ94399.1"/>
    <property type="molecule type" value="Genomic_DNA"/>
</dbReference>
<reference evidence="1 2" key="1">
    <citation type="journal article" date="2014" name="Genome Announc.">
        <title>Draft genome sequence of Sclerotinia borealis, a psychrophilic plant pathogenic fungus.</title>
        <authorList>
            <person name="Mardanov A.V."/>
            <person name="Beletsky A.V."/>
            <person name="Kadnikov V.V."/>
            <person name="Ignatov A.N."/>
            <person name="Ravin N.V."/>
        </authorList>
    </citation>
    <scope>NUCLEOTIDE SEQUENCE [LARGE SCALE GENOMIC DNA]</scope>
    <source>
        <strain evidence="2">F-4157</strain>
    </source>
</reference>
<dbReference type="Proteomes" id="UP000019487">
    <property type="component" value="Unassembled WGS sequence"/>
</dbReference>
<organism evidence="1 2">
    <name type="scientific">Sclerotinia borealis (strain F-4128)</name>
    <dbReference type="NCBI Taxonomy" id="1432307"/>
    <lineage>
        <taxon>Eukaryota</taxon>
        <taxon>Fungi</taxon>
        <taxon>Dikarya</taxon>
        <taxon>Ascomycota</taxon>
        <taxon>Pezizomycotina</taxon>
        <taxon>Leotiomycetes</taxon>
        <taxon>Helotiales</taxon>
        <taxon>Sclerotiniaceae</taxon>
        <taxon>Sclerotinia</taxon>
    </lineage>
</organism>
<evidence type="ECO:0000313" key="1">
    <source>
        <dbReference type="EMBL" id="ESZ94399.1"/>
    </source>
</evidence>
<dbReference type="HOGENOM" id="CLU_580274_0_0_1"/>
<evidence type="ECO:0000313" key="2">
    <source>
        <dbReference type="Proteomes" id="UP000019487"/>
    </source>
</evidence>
<dbReference type="AlphaFoldDB" id="W9CIA0"/>
<accession>W9CIA0</accession>
<protein>
    <submittedName>
        <fullName evidence="1">Uncharacterized protein</fullName>
    </submittedName>
</protein>
<name>W9CIA0_SCLBF</name>
<dbReference type="OrthoDB" id="3484245at2759"/>
<sequence length="476" mass="54288">MAEQVIDPAKPILSIKDRETIIQGNAQTYAEPRGESLEIIRSNIRGRTGPHPAVPDEDPQDTNLLPFRPLTTANLDDFLDWCGPVQGINDQTEYSAGIGSSILRVTDAYLRQICLFVNSHSPVRNRRDDYPTMAYLPHDFWAPPTFPPSAEYLEDRAKFIRTTAGLPPPRLRALTHLFIHIASFPSTPDIKPDSALMVITPRAATIEYLDQLDSPGKHHIIGDILSVISRVDTDCSSTWLELGDWKARVGSSGGAEVADRPPEKLRASQIYVCTNALAQAFGHDVNMYCGFRPMETTGFENSFDFLMRRKAMVIAIDLYRGYFSNVIGDPQYKPRVKRIFGHHIHKEGPQKPWIDNARQARNGSPWLHFAERVYRRLLHREMAQWNAENKWRGLDEEQLYNKARMRMRNPTRAGRYEGAPEGKDLGGFGNAMKMTRIRNLRRWMEDKDCERGRVDRYHPRSESVGWDVGGNILYLT</sequence>
<keyword evidence="2" id="KW-1185">Reference proteome</keyword>
<comment type="caution">
    <text evidence="1">The sequence shown here is derived from an EMBL/GenBank/DDBJ whole genome shotgun (WGS) entry which is preliminary data.</text>
</comment>
<proteinExistence type="predicted"/>
<gene>
    <name evidence="1" type="ORF">SBOR_5192</name>
</gene>